<reference evidence="1" key="1">
    <citation type="submission" date="2018-06" db="EMBL/GenBank/DDBJ databases">
        <authorList>
            <person name="Zhirakovskaya E."/>
        </authorList>
    </citation>
    <scope>NUCLEOTIDE SEQUENCE</scope>
</reference>
<gene>
    <name evidence="1" type="ORF">MNBD_BACTEROID04-343</name>
</gene>
<dbReference type="AlphaFoldDB" id="A0A3B0TGA9"/>
<feature type="non-terminal residue" evidence="1">
    <location>
        <position position="157"/>
    </location>
</feature>
<protein>
    <submittedName>
        <fullName evidence="1">Uncharacterized protein</fullName>
    </submittedName>
</protein>
<organism evidence="1">
    <name type="scientific">hydrothermal vent metagenome</name>
    <dbReference type="NCBI Taxonomy" id="652676"/>
    <lineage>
        <taxon>unclassified sequences</taxon>
        <taxon>metagenomes</taxon>
        <taxon>ecological metagenomes</taxon>
    </lineage>
</organism>
<accession>A0A3B0TGA9</accession>
<proteinExistence type="predicted"/>
<sequence length="157" mass="18441">MNFKLYYSLVLFVIASSLIAQENSTELDFDYRDLMDSDKGTPSSLNELIGAWKVIKLPNNLNKEATLESNKTIYYYFNKDGIYRKFLTDNDKNFTYKDIENLARNKTDTQFWKYTLVNGILTIYFPEVRKSNLNILNKNYGISRKGDLFISPQFSKY</sequence>
<dbReference type="EMBL" id="UOER01000005">
    <property type="protein sequence ID" value="VAW17655.1"/>
    <property type="molecule type" value="Genomic_DNA"/>
</dbReference>
<name>A0A3B0TGA9_9ZZZZ</name>
<evidence type="ECO:0000313" key="1">
    <source>
        <dbReference type="EMBL" id="VAW17655.1"/>
    </source>
</evidence>